<gene>
    <name evidence="2" type="ORF">SAY87_029045</name>
</gene>
<evidence type="ECO:0008006" key="4">
    <source>
        <dbReference type="Google" id="ProtNLM"/>
    </source>
</evidence>
<name>A0AAN7KVW3_9MYRT</name>
<dbReference type="GO" id="GO:0046982">
    <property type="term" value="F:protein heterodimerization activity"/>
    <property type="evidence" value="ECO:0007669"/>
    <property type="project" value="InterPro"/>
</dbReference>
<organism evidence="2 3">
    <name type="scientific">Trapa incisa</name>
    <dbReference type="NCBI Taxonomy" id="236973"/>
    <lineage>
        <taxon>Eukaryota</taxon>
        <taxon>Viridiplantae</taxon>
        <taxon>Streptophyta</taxon>
        <taxon>Embryophyta</taxon>
        <taxon>Tracheophyta</taxon>
        <taxon>Spermatophyta</taxon>
        <taxon>Magnoliopsida</taxon>
        <taxon>eudicotyledons</taxon>
        <taxon>Gunneridae</taxon>
        <taxon>Pentapetalae</taxon>
        <taxon>rosids</taxon>
        <taxon>malvids</taxon>
        <taxon>Myrtales</taxon>
        <taxon>Lythraceae</taxon>
        <taxon>Trapa</taxon>
    </lineage>
</organism>
<evidence type="ECO:0000313" key="3">
    <source>
        <dbReference type="Proteomes" id="UP001345219"/>
    </source>
</evidence>
<dbReference type="PANTHER" id="PTHR37604">
    <property type="entry name" value="TRANSCRIPTION INITIATION FACTOR TFIID SUBUNIT"/>
    <property type="match status" value="1"/>
</dbReference>
<feature type="region of interest" description="Disordered" evidence="1">
    <location>
        <begin position="277"/>
        <end position="298"/>
    </location>
</feature>
<keyword evidence="3" id="KW-1185">Reference proteome</keyword>
<proteinExistence type="predicted"/>
<evidence type="ECO:0000313" key="2">
    <source>
        <dbReference type="EMBL" id="KAK4774026.1"/>
    </source>
</evidence>
<dbReference type="AlphaFoldDB" id="A0AAN7KVW3"/>
<dbReference type="Gene3D" id="1.10.20.10">
    <property type="entry name" value="Histone, subunit A"/>
    <property type="match status" value="1"/>
</dbReference>
<dbReference type="PANTHER" id="PTHR37604:SF1">
    <property type="entry name" value="TRANSCRIPTION INITIATION FACTOR TFIID SUBUNIT"/>
    <property type="match status" value="1"/>
</dbReference>
<feature type="region of interest" description="Disordered" evidence="1">
    <location>
        <begin position="113"/>
        <end position="135"/>
    </location>
</feature>
<dbReference type="EMBL" id="JAXIOK010000004">
    <property type="protein sequence ID" value="KAK4774026.1"/>
    <property type="molecule type" value="Genomic_DNA"/>
</dbReference>
<reference evidence="2 3" key="1">
    <citation type="journal article" date="2023" name="Hortic Res">
        <title>Pangenome of water caltrop reveals structural variations and asymmetric subgenome divergence after allopolyploidization.</title>
        <authorList>
            <person name="Zhang X."/>
            <person name="Chen Y."/>
            <person name="Wang L."/>
            <person name="Yuan Y."/>
            <person name="Fang M."/>
            <person name="Shi L."/>
            <person name="Lu R."/>
            <person name="Comes H.P."/>
            <person name="Ma Y."/>
            <person name="Chen Y."/>
            <person name="Huang G."/>
            <person name="Zhou Y."/>
            <person name="Zheng Z."/>
            <person name="Qiu Y."/>
        </authorList>
    </citation>
    <scope>NUCLEOTIDE SEQUENCE [LARGE SCALE GENOMIC DNA]</scope>
    <source>
        <tissue evidence="2">Roots</tissue>
    </source>
</reference>
<dbReference type="Proteomes" id="UP001345219">
    <property type="component" value="Chromosome 22"/>
</dbReference>
<accession>A0AAN7KVW3</accession>
<sequence>MALLGDDGRGFDLARRLESLGVWRAWLGDSSYSAFLGYLSSPAAWEAFMGPDGSKTRAQIQLQLRVRALLFDKAAASLFIRSPPVPSSVAISKLNPSYLHLHGDDVYFTVDSSSQDGAEQRDNTSSSKAKQSFGTGSRDLPDTWYNQFFEKYRAGRSYSSLIEGPETTQRTPEEMSAYLKAARNYKRKRVVFKDDQYSGTGLNPGIDNSSSTNDDPYFLPELTFTWNSVPDSAVQASYRVEEKQKVEFVSIYDTLPQVMTKSAVMIERLGMRPEYLSTEQGGGLHRGKSSSDGSRKQLSQDQALMLSQKVVARILTNMGFDGTTEVPMEVLAQLLSGHVCKLGRILKVLADSYRKQYSAVELIKMFLQKSGHSNLGALVDLVKDGSRNFVQPNQQQLHEMPAHLQQPQHQNLLRFPPQIPRQYQSQVQQMLNSHSMAFQHQHLEMTRRRQQQASASRAAIEIDKMRPMVQVKLENAPDLPLDSNNAFNPANLRNAQIQLRQQQQQQLAAMAMHAQQQNNQFRQVAPQIPQMPAQSMGMVRTPLVKVEGFQELMGGDSSLKHDSDESKLTSPSNCIWTGEII</sequence>
<evidence type="ECO:0000256" key="1">
    <source>
        <dbReference type="SAM" id="MobiDB-lite"/>
    </source>
</evidence>
<dbReference type="InterPro" id="IPR009072">
    <property type="entry name" value="Histone-fold"/>
</dbReference>
<comment type="caution">
    <text evidence="2">The sequence shown here is derived from an EMBL/GenBank/DDBJ whole genome shotgun (WGS) entry which is preliminary data.</text>
</comment>
<protein>
    <recommendedName>
        <fullName evidence="4">Bromodomain associated domain-containing protein</fullName>
    </recommendedName>
</protein>